<keyword evidence="2 4" id="KW-0863">Zinc-finger</keyword>
<comment type="caution">
    <text evidence="7">The sequence shown here is derived from an EMBL/GenBank/DDBJ whole genome shotgun (WGS) entry which is preliminary data.</text>
</comment>
<dbReference type="SMART" id="SM00744">
    <property type="entry name" value="RINGv"/>
    <property type="match status" value="1"/>
</dbReference>
<evidence type="ECO:0000256" key="3">
    <source>
        <dbReference type="ARBA" id="ARBA00022833"/>
    </source>
</evidence>
<evidence type="ECO:0000259" key="6">
    <source>
        <dbReference type="PROSITE" id="PS50089"/>
    </source>
</evidence>
<feature type="transmembrane region" description="Helical" evidence="5">
    <location>
        <begin position="134"/>
        <end position="152"/>
    </location>
</feature>
<feature type="transmembrane region" description="Helical" evidence="5">
    <location>
        <begin position="93"/>
        <end position="114"/>
    </location>
</feature>
<dbReference type="InterPro" id="IPR001841">
    <property type="entry name" value="Znf_RING"/>
</dbReference>
<keyword evidence="3" id="KW-0862">Zinc</keyword>
<keyword evidence="8" id="KW-1185">Reference proteome</keyword>
<dbReference type="GO" id="GO:0008270">
    <property type="term" value="F:zinc ion binding"/>
    <property type="evidence" value="ECO:0007669"/>
    <property type="project" value="UniProtKB-KW"/>
</dbReference>
<protein>
    <recommendedName>
        <fullName evidence="6">RING-type domain-containing protein</fullName>
    </recommendedName>
</protein>
<evidence type="ECO:0000256" key="1">
    <source>
        <dbReference type="ARBA" id="ARBA00022723"/>
    </source>
</evidence>
<keyword evidence="5" id="KW-1133">Transmembrane helix</keyword>
<keyword evidence="5" id="KW-0812">Transmembrane</keyword>
<dbReference type="Pfam" id="PF13639">
    <property type="entry name" value="zf-RING_2"/>
    <property type="match status" value="1"/>
</dbReference>
<keyword evidence="1" id="KW-0479">Metal-binding</keyword>
<name>A0A1R2CM15_9CILI</name>
<dbReference type="PROSITE" id="PS50089">
    <property type="entry name" value="ZF_RING_2"/>
    <property type="match status" value="1"/>
</dbReference>
<keyword evidence="5" id="KW-0472">Membrane</keyword>
<gene>
    <name evidence="7" type="ORF">SteCoe_7637</name>
</gene>
<proteinExistence type="predicted"/>
<evidence type="ECO:0000256" key="4">
    <source>
        <dbReference type="PROSITE-ProRule" id="PRU00175"/>
    </source>
</evidence>
<dbReference type="Proteomes" id="UP000187209">
    <property type="component" value="Unassembled WGS sequence"/>
</dbReference>
<reference evidence="7 8" key="1">
    <citation type="submission" date="2016-11" db="EMBL/GenBank/DDBJ databases">
        <title>The macronuclear genome of Stentor coeruleus: a giant cell with tiny introns.</title>
        <authorList>
            <person name="Slabodnick M."/>
            <person name="Ruby J.G."/>
            <person name="Reiff S.B."/>
            <person name="Swart E.C."/>
            <person name="Gosai S."/>
            <person name="Prabakaran S."/>
            <person name="Witkowska E."/>
            <person name="Larue G.E."/>
            <person name="Fisher S."/>
            <person name="Freeman R.M."/>
            <person name="Gunawardena J."/>
            <person name="Chu W."/>
            <person name="Stover N.A."/>
            <person name="Gregory B.D."/>
            <person name="Nowacki M."/>
            <person name="Derisi J."/>
            <person name="Roy S.W."/>
            <person name="Marshall W.F."/>
            <person name="Sood P."/>
        </authorList>
    </citation>
    <scope>NUCLEOTIDE SEQUENCE [LARGE SCALE GENOMIC DNA]</scope>
    <source>
        <strain evidence="7">WM001</strain>
    </source>
</reference>
<feature type="transmembrane region" description="Helical" evidence="5">
    <location>
        <begin position="172"/>
        <end position="202"/>
    </location>
</feature>
<dbReference type="OrthoDB" id="446382at2759"/>
<evidence type="ECO:0000313" key="7">
    <source>
        <dbReference type="EMBL" id="OMJ90058.1"/>
    </source>
</evidence>
<dbReference type="Gene3D" id="3.30.40.10">
    <property type="entry name" value="Zinc/RING finger domain, C3HC4 (zinc finger)"/>
    <property type="match status" value="1"/>
</dbReference>
<sequence length="279" mass="31577">MEMASSEKGSENVPLITQRSTSGQFNLTGSLTRQNSLSNRNSMRTSALQSAIQVSQRSKILLIFQTIYLSIKIIACLYIIFSNTQNTDKPLESFIWIMVSVDLIYILKTLHGIFSSENNEPTSLKLTLDRLERLALAGYLVGHIFGNVWFYTCPACSEQAPDLTDATLVLIILGYIYVSLPCLTCCCICMCLPVIIGVMIYLQPRQHPASEAAINKLQTIQFFDFEEENKECTICFCAYKENEEILKLKCDENHTFHPECLKKWLRINNACPICRSAID</sequence>
<dbReference type="SUPFAM" id="SSF57850">
    <property type="entry name" value="RING/U-box"/>
    <property type="match status" value="1"/>
</dbReference>
<dbReference type="AlphaFoldDB" id="A0A1R2CM15"/>
<organism evidence="7 8">
    <name type="scientific">Stentor coeruleus</name>
    <dbReference type="NCBI Taxonomy" id="5963"/>
    <lineage>
        <taxon>Eukaryota</taxon>
        <taxon>Sar</taxon>
        <taxon>Alveolata</taxon>
        <taxon>Ciliophora</taxon>
        <taxon>Postciliodesmatophora</taxon>
        <taxon>Heterotrichea</taxon>
        <taxon>Heterotrichida</taxon>
        <taxon>Stentoridae</taxon>
        <taxon>Stentor</taxon>
    </lineage>
</organism>
<evidence type="ECO:0000313" key="8">
    <source>
        <dbReference type="Proteomes" id="UP000187209"/>
    </source>
</evidence>
<accession>A0A1R2CM15</accession>
<feature type="transmembrane region" description="Helical" evidence="5">
    <location>
        <begin position="60"/>
        <end position="81"/>
    </location>
</feature>
<dbReference type="InterPro" id="IPR013083">
    <property type="entry name" value="Znf_RING/FYVE/PHD"/>
</dbReference>
<feature type="domain" description="RING-type" evidence="6">
    <location>
        <begin position="232"/>
        <end position="275"/>
    </location>
</feature>
<dbReference type="PANTHER" id="PTHR46225">
    <property type="entry name" value="C3H4 TYPE ZINC FINGER PROTEIN"/>
    <property type="match status" value="1"/>
</dbReference>
<dbReference type="EMBL" id="MPUH01000111">
    <property type="protein sequence ID" value="OMJ90058.1"/>
    <property type="molecule type" value="Genomic_DNA"/>
</dbReference>
<dbReference type="PANTHER" id="PTHR46225:SF19">
    <property type="entry name" value="RING-TYPE DOMAIN-CONTAINING PROTEIN"/>
    <property type="match status" value="1"/>
</dbReference>
<evidence type="ECO:0000256" key="2">
    <source>
        <dbReference type="ARBA" id="ARBA00022771"/>
    </source>
</evidence>
<evidence type="ECO:0000256" key="5">
    <source>
        <dbReference type="SAM" id="Phobius"/>
    </source>
</evidence>
<dbReference type="InterPro" id="IPR011016">
    <property type="entry name" value="Znf_RING-CH"/>
</dbReference>